<dbReference type="OrthoDB" id="1100240at2"/>
<sequence length="271" mass="31423">MKIKTFVVNLKESVDRKLFMNAQIQFFPELDVVFHEAFDARNMRKEDLIHIYDDEKAIATVNRCMVPSEIGVAKSQLGVMKQIANEFDFGLIMEDDLLISPYFSESLAEASTFINNPKPRIVLFTPVPHYSLIDSMCINKSQNRGLYKIWDDASYAACYLINKAACEVILNKYKTIFNVIDNWGYLLRETDIEIRAIVPHVVSFSKFGLAASTINFDNKRDLEIQNNVIKTSLIIRLNDKITKIYQHNKYKVVKNKRNVWYNKLDIIQSSF</sequence>
<accession>A0A1M6YBJ8</accession>
<feature type="domain" description="Glycosyl transferase family 25" evidence="1">
    <location>
        <begin position="3"/>
        <end position="180"/>
    </location>
</feature>
<dbReference type="InterPro" id="IPR002654">
    <property type="entry name" value="Glyco_trans_25"/>
</dbReference>
<organism evidence="2 3">
    <name type="scientific">Flavobacterium xanthum</name>
    <dbReference type="NCBI Taxonomy" id="69322"/>
    <lineage>
        <taxon>Bacteria</taxon>
        <taxon>Pseudomonadati</taxon>
        <taxon>Bacteroidota</taxon>
        <taxon>Flavobacteriia</taxon>
        <taxon>Flavobacteriales</taxon>
        <taxon>Flavobacteriaceae</taxon>
        <taxon>Flavobacterium</taxon>
    </lineage>
</organism>
<dbReference type="EMBL" id="FRBU01000003">
    <property type="protein sequence ID" value="SHL15641.1"/>
    <property type="molecule type" value="Genomic_DNA"/>
</dbReference>
<dbReference type="Pfam" id="PF01755">
    <property type="entry name" value="Glyco_transf_25"/>
    <property type="match status" value="1"/>
</dbReference>
<evidence type="ECO:0000259" key="1">
    <source>
        <dbReference type="Pfam" id="PF01755"/>
    </source>
</evidence>
<dbReference type="AlphaFoldDB" id="A0A1M6YBJ8"/>
<name>A0A1M6YBJ8_9FLAO</name>
<dbReference type="Proteomes" id="UP000184260">
    <property type="component" value="Unassembled WGS sequence"/>
</dbReference>
<keyword evidence="2" id="KW-0808">Transferase</keyword>
<gene>
    <name evidence="2" type="ORF">SAMN05443669_100317</name>
</gene>
<reference evidence="3" key="1">
    <citation type="submission" date="2016-11" db="EMBL/GenBank/DDBJ databases">
        <authorList>
            <person name="Varghese N."/>
            <person name="Submissions S."/>
        </authorList>
    </citation>
    <scope>NUCLEOTIDE SEQUENCE [LARGE SCALE GENOMIC DNA]</scope>
    <source>
        <strain evidence="3">DSM 3661</strain>
    </source>
</reference>
<dbReference type="STRING" id="69322.SAMN05443669_100317"/>
<proteinExistence type="predicted"/>
<keyword evidence="3" id="KW-1185">Reference proteome</keyword>
<protein>
    <submittedName>
        <fullName evidence="2">Glycosyltransferase family 25 (LPS biosynthesis protein)</fullName>
    </submittedName>
</protein>
<dbReference type="RefSeq" id="WP_073351381.1">
    <property type="nucleotide sequence ID" value="NZ_FRBU01000003.1"/>
</dbReference>
<dbReference type="GO" id="GO:0016740">
    <property type="term" value="F:transferase activity"/>
    <property type="evidence" value="ECO:0007669"/>
    <property type="project" value="UniProtKB-KW"/>
</dbReference>
<evidence type="ECO:0000313" key="2">
    <source>
        <dbReference type="EMBL" id="SHL15641.1"/>
    </source>
</evidence>
<evidence type="ECO:0000313" key="3">
    <source>
        <dbReference type="Proteomes" id="UP000184260"/>
    </source>
</evidence>